<feature type="compositionally biased region" description="Low complexity" evidence="4">
    <location>
        <begin position="341"/>
        <end position="355"/>
    </location>
</feature>
<evidence type="ECO:0000313" key="5">
    <source>
        <dbReference type="EMBL" id="TBO55511.1"/>
    </source>
</evidence>
<evidence type="ECO:0000313" key="6">
    <source>
        <dbReference type="Proteomes" id="UP000292452"/>
    </source>
</evidence>
<dbReference type="Proteomes" id="UP000292452">
    <property type="component" value="Unassembled WGS sequence"/>
</dbReference>
<proteinExistence type="inferred from homology"/>
<evidence type="ECO:0000256" key="4">
    <source>
        <dbReference type="SAM" id="MobiDB-lite"/>
    </source>
</evidence>
<keyword evidence="2" id="KW-0813">Transport</keyword>
<dbReference type="PROSITE" id="PS51257">
    <property type="entry name" value="PROKAR_LIPOPROTEIN"/>
    <property type="match status" value="1"/>
</dbReference>
<dbReference type="PANTHER" id="PTHR43649">
    <property type="entry name" value="ARABINOSE-BINDING PROTEIN-RELATED"/>
    <property type="match status" value="1"/>
</dbReference>
<evidence type="ECO:0000256" key="1">
    <source>
        <dbReference type="ARBA" id="ARBA00008520"/>
    </source>
</evidence>
<keyword evidence="6" id="KW-1185">Reference proteome</keyword>
<comment type="similarity">
    <text evidence="1">Belongs to the bacterial solute-binding protein 1 family.</text>
</comment>
<feature type="region of interest" description="Disordered" evidence="4">
    <location>
        <begin position="332"/>
        <end position="360"/>
    </location>
</feature>
<reference evidence="5 6" key="1">
    <citation type="submission" date="2019-02" db="EMBL/GenBank/DDBJ databases">
        <title>Draft Genome Sequence of Streptomyces sp. AM-2504, identified by 16S rRNA comparative analysis as a Streptomyces Kasugaensis strain.</title>
        <authorList>
            <person name="Napolioni V."/>
            <person name="Giuliodori A.M."/>
            <person name="Spurio R."/>
            <person name="Fabbretti A."/>
        </authorList>
    </citation>
    <scope>NUCLEOTIDE SEQUENCE [LARGE SCALE GENOMIC DNA]</scope>
    <source>
        <strain evidence="5 6">AM-2504</strain>
    </source>
</reference>
<gene>
    <name evidence="5" type="ORF">EYS09_32875</name>
</gene>
<dbReference type="RefSeq" id="WP_131125923.1">
    <property type="nucleotide sequence ID" value="NZ_SIXH01000495.1"/>
</dbReference>
<protein>
    <submittedName>
        <fullName evidence="5">Extracellular solute-binding protein</fullName>
    </submittedName>
</protein>
<dbReference type="AlphaFoldDB" id="A0A4V2JHR1"/>
<dbReference type="InterPro" id="IPR006059">
    <property type="entry name" value="SBP"/>
</dbReference>
<dbReference type="Gene3D" id="3.40.190.10">
    <property type="entry name" value="Periplasmic binding protein-like II"/>
    <property type="match status" value="1"/>
</dbReference>
<dbReference type="SUPFAM" id="SSF53850">
    <property type="entry name" value="Periplasmic binding protein-like II"/>
    <property type="match status" value="1"/>
</dbReference>
<keyword evidence="3" id="KW-0732">Signal</keyword>
<accession>A0A4V2JHR1</accession>
<dbReference type="EMBL" id="SIXH01000495">
    <property type="protein sequence ID" value="TBO55511.1"/>
    <property type="molecule type" value="Genomic_DNA"/>
</dbReference>
<name>A0A4V2JHR1_STRKA</name>
<comment type="caution">
    <text evidence="5">The sequence shown here is derived from an EMBL/GenBank/DDBJ whole genome shotgun (WGS) entry which is preliminary data.</text>
</comment>
<dbReference type="InterPro" id="IPR050490">
    <property type="entry name" value="Bact_solute-bd_prot1"/>
</dbReference>
<evidence type="ECO:0000256" key="2">
    <source>
        <dbReference type="ARBA" id="ARBA00022448"/>
    </source>
</evidence>
<dbReference type="PANTHER" id="PTHR43649:SF34">
    <property type="entry name" value="ABC TRANSPORTER PERIPLASMIC-BINDING PROTEIN YCJN-RELATED"/>
    <property type="match status" value="1"/>
</dbReference>
<dbReference type="Pfam" id="PF01547">
    <property type="entry name" value="SBP_bac_1"/>
    <property type="match status" value="1"/>
</dbReference>
<sequence length="454" mass="48028">MRRRRFLAGLAGAAAGCAAPDGGTGRPGDPVVLTVLSHYGSEPLKSAFQKVLDEWNAGHDRVRVRSTPVRYADLLTTAMVRQAAGQGADILHPYTLWAGQLTRAGVLQPAPPGAAALIRHGFTRAAVTAASVQNTLYGYPTEVQTYALYCNMRLLRAAGVTRPPRTWRELEDAAYASARHDGHGNTLVQGFGLSRTEDATVVGQTLALLASCGGSYLTADGGRAAIDSPAGRAVVALERRLIERGASSPGTDLYRAFPSGRVAMAISAGWWTGSLKNAMGSGYRDVRVVPVPGPAAGDRGTLTTGFLLGVNAKSRHPRAAWDFLRWLNSDETRGGAGPHTGDGTPAPRPTGTAPGRDTRLPGVTRMSALQFSVGSMTGRSRDMRALLGTTGDANLVPFLDALGYATPEPNGPHAQKAKSLLRKNIEEVWTGRRSVDDALRTARRQIDHALSGDP</sequence>
<organism evidence="5 6">
    <name type="scientific">Streptomyces kasugaensis</name>
    <dbReference type="NCBI Taxonomy" id="1946"/>
    <lineage>
        <taxon>Bacteria</taxon>
        <taxon>Bacillati</taxon>
        <taxon>Actinomycetota</taxon>
        <taxon>Actinomycetes</taxon>
        <taxon>Kitasatosporales</taxon>
        <taxon>Streptomycetaceae</taxon>
        <taxon>Streptomyces</taxon>
    </lineage>
</organism>
<evidence type="ECO:0000256" key="3">
    <source>
        <dbReference type="ARBA" id="ARBA00022729"/>
    </source>
</evidence>